<feature type="transmembrane region" description="Helical" evidence="1">
    <location>
        <begin position="67"/>
        <end position="88"/>
    </location>
</feature>
<gene>
    <name evidence="2" type="ORF">K444DRAFT_637523</name>
</gene>
<dbReference type="RefSeq" id="XP_024726998.1">
    <property type="nucleotide sequence ID" value="XM_024884132.1"/>
</dbReference>
<evidence type="ECO:0000256" key="1">
    <source>
        <dbReference type="SAM" id="Phobius"/>
    </source>
</evidence>
<reference evidence="2 3" key="1">
    <citation type="submission" date="2016-04" db="EMBL/GenBank/DDBJ databases">
        <title>A degradative enzymes factory behind the ericoid mycorrhizal symbiosis.</title>
        <authorList>
            <consortium name="DOE Joint Genome Institute"/>
            <person name="Martino E."/>
            <person name="Morin E."/>
            <person name="Grelet G."/>
            <person name="Kuo A."/>
            <person name="Kohler A."/>
            <person name="Daghino S."/>
            <person name="Barry K."/>
            <person name="Choi C."/>
            <person name="Cichocki N."/>
            <person name="Clum A."/>
            <person name="Copeland A."/>
            <person name="Hainaut M."/>
            <person name="Haridas S."/>
            <person name="Labutti K."/>
            <person name="Lindquist E."/>
            <person name="Lipzen A."/>
            <person name="Khouja H.-R."/>
            <person name="Murat C."/>
            <person name="Ohm R."/>
            <person name="Olson A."/>
            <person name="Spatafora J."/>
            <person name="Veneault-Fourrey C."/>
            <person name="Henrissat B."/>
            <person name="Grigoriev I."/>
            <person name="Martin F."/>
            <person name="Perotto S."/>
        </authorList>
    </citation>
    <scope>NUCLEOTIDE SEQUENCE [LARGE SCALE GENOMIC DNA]</scope>
    <source>
        <strain evidence="2 3">E</strain>
    </source>
</reference>
<keyword evidence="1" id="KW-1133">Transmembrane helix</keyword>
<sequence length="143" mass="14613">MGGPVARGVAGGLFLLTWILATGSGFIALAQGSKILANEKTYTIVWARVAALCTALVASIRTLSKLAILTWVGFDSILTAVSIVGAGVTQVDRPAAAPQTGLYGLRVISVGSPGFIAGLTAATNLFGILPINPGCDVKLTVWM</sequence>
<dbReference type="GeneID" id="36592209"/>
<dbReference type="Proteomes" id="UP000235371">
    <property type="component" value="Unassembled WGS sequence"/>
</dbReference>
<name>A0A2J6SH60_9HELO</name>
<feature type="transmembrane region" description="Helical" evidence="1">
    <location>
        <begin position="42"/>
        <end position="60"/>
    </location>
</feature>
<feature type="transmembrane region" description="Helical" evidence="1">
    <location>
        <begin position="108"/>
        <end position="129"/>
    </location>
</feature>
<evidence type="ECO:0000313" key="3">
    <source>
        <dbReference type="Proteomes" id="UP000235371"/>
    </source>
</evidence>
<dbReference type="STRING" id="1095630.A0A2J6SH60"/>
<organism evidence="2 3">
    <name type="scientific">Hyaloscypha bicolor E</name>
    <dbReference type="NCBI Taxonomy" id="1095630"/>
    <lineage>
        <taxon>Eukaryota</taxon>
        <taxon>Fungi</taxon>
        <taxon>Dikarya</taxon>
        <taxon>Ascomycota</taxon>
        <taxon>Pezizomycotina</taxon>
        <taxon>Leotiomycetes</taxon>
        <taxon>Helotiales</taxon>
        <taxon>Hyaloscyphaceae</taxon>
        <taxon>Hyaloscypha</taxon>
        <taxon>Hyaloscypha bicolor</taxon>
    </lineage>
</organism>
<protein>
    <submittedName>
        <fullName evidence="2">Uncharacterized protein</fullName>
    </submittedName>
</protein>
<keyword evidence="3" id="KW-1185">Reference proteome</keyword>
<keyword evidence="1" id="KW-0472">Membrane</keyword>
<evidence type="ECO:0000313" key="2">
    <source>
        <dbReference type="EMBL" id="PMD50094.1"/>
    </source>
</evidence>
<dbReference type="EMBL" id="KZ613913">
    <property type="protein sequence ID" value="PMD50094.1"/>
    <property type="molecule type" value="Genomic_DNA"/>
</dbReference>
<dbReference type="AlphaFoldDB" id="A0A2J6SH60"/>
<keyword evidence="1" id="KW-0812">Transmembrane</keyword>
<dbReference type="OrthoDB" id="40134at2759"/>
<dbReference type="InParanoid" id="A0A2J6SH60"/>
<accession>A0A2J6SH60</accession>
<proteinExistence type="predicted"/>